<dbReference type="Proteomes" id="UP000008281">
    <property type="component" value="Unassembled WGS sequence"/>
</dbReference>
<feature type="chain" id="PRO_5003177358" evidence="2">
    <location>
        <begin position="22"/>
        <end position="188"/>
    </location>
</feature>
<keyword evidence="1" id="KW-0472">Membrane</keyword>
<dbReference type="InParanoid" id="E3MNI4"/>
<dbReference type="OMA" id="DRIGCSK"/>
<evidence type="ECO:0000256" key="1">
    <source>
        <dbReference type="SAM" id="Phobius"/>
    </source>
</evidence>
<dbReference type="OrthoDB" id="5904468at2759"/>
<keyword evidence="4" id="KW-1185">Reference proteome</keyword>
<sequence length="188" mass="20969">MKTSLLFGFILFHALSVTIDAVKGGLSKDEQKKLVDEINKDRKKFNGNFKDLTYDTELEKEITEALCKKNYLIWLQWNSVHQDVFNSGGDSSPYVQFFDARVEKIGCSKEIRCSSTVGGGPKIPKELVGKEVISLGGCVLRPDLAPNKIDESLIPKGSKYGDLLGIMMSSSGRVFNLIVFLAIMVFYF</sequence>
<gene>
    <name evidence="3" type="ORF">CRE_05873</name>
</gene>
<name>E3MNI4_CAERE</name>
<feature type="signal peptide" evidence="2">
    <location>
        <begin position="1"/>
        <end position="21"/>
    </location>
</feature>
<keyword evidence="1" id="KW-1133">Transmembrane helix</keyword>
<protein>
    <submittedName>
        <fullName evidence="3">Uncharacterized protein</fullName>
    </submittedName>
</protein>
<proteinExistence type="predicted"/>
<organism evidence="4">
    <name type="scientific">Caenorhabditis remanei</name>
    <name type="common">Caenorhabditis vulgaris</name>
    <dbReference type="NCBI Taxonomy" id="31234"/>
    <lineage>
        <taxon>Eukaryota</taxon>
        <taxon>Metazoa</taxon>
        <taxon>Ecdysozoa</taxon>
        <taxon>Nematoda</taxon>
        <taxon>Chromadorea</taxon>
        <taxon>Rhabditida</taxon>
        <taxon>Rhabditina</taxon>
        <taxon>Rhabditomorpha</taxon>
        <taxon>Rhabditoidea</taxon>
        <taxon>Rhabditidae</taxon>
        <taxon>Peloderinae</taxon>
        <taxon>Caenorhabditis</taxon>
    </lineage>
</organism>
<evidence type="ECO:0000313" key="4">
    <source>
        <dbReference type="Proteomes" id="UP000008281"/>
    </source>
</evidence>
<dbReference type="HOGENOM" id="CLU_102672_0_0_1"/>
<evidence type="ECO:0000313" key="3">
    <source>
        <dbReference type="EMBL" id="EFP06155.1"/>
    </source>
</evidence>
<evidence type="ECO:0000256" key="2">
    <source>
        <dbReference type="SAM" id="SignalP"/>
    </source>
</evidence>
<feature type="transmembrane region" description="Helical" evidence="1">
    <location>
        <begin position="163"/>
        <end position="187"/>
    </location>
</feature>
<dbReference type="EMBL" id="DS268460">
    <property type="protein sequence ID" value="EFP06155.1"/>
    <property type="molecule type" value="Genomic_DNA"/>
</dbReference>
<dbReference type="AlphaFoldDB" id="E3MNI4"/>
<accession>E3MNI4</accession>
<keyword evidence="2" id="KW-0732">Signal</keyword>
<keyword evidence="1" id="KW-0812">Transmembrane</keyword>
<reference evidence="3" key="1">
    <citation type="submission" date="2007-07" db="EMBL/GenBank/DDBJ databases">
        <title>PCAP assembly of the Caenorhabditis remanei genome.</title>
        <authorList>
            <consortium name="The Caenorhabditis remanei Sequencing Consortium"/>
            <person name="Wilson R.K."/>
        </authorList>
    </citation>
    <scope>NUCLEOTIDE SEQUENCE [LARGE SCALE GENOMIC DNA]</scope>
    <source>
        <strain evidence="3">PB4641</strain>
    </source>
</reference>